<dbReference type="PROSITE" id="PS51257">
    <property type="entry name" value="PROKAR_LIPOPROTEIN"/>
    <property type="match status" value="1"/>
</dbReference>
<accession>A0A0G0VG28</accession>
<gene>
    <name evidence="1" type="ORF">UU50_C0003G0068</name>
</gene>
<proteinExistence type="predicted"/>
<evidence type="ECO:0000313" key="1">
    <source>
        <dbReference type="EMBL" id="KKR99763.1"/>
    </source>
</evidence>
<sequence>MRKVLTMIVLSSFVIMGVGCTDNVIVDDTTNNDEVVEISNIYDWDSQEVSFNIPDGFNVLSVSDNLVYITQAEQLPDGDIGVFFTSIEVQDGNLDSYMKRLDISSHETVTFDDNNFVKMNVYEMFGDRIIETYVLDLDGEILVYQVGTNDNYLVEDLLSSMTIK</sequence>
<organism evidence="1 2">
    <name type="scientific">Candidatus Uhrbacteria bacterium GW2011_GWC1_41_20</name>
    <dbReference type="NCBI Taxonomy" id="1618983"/>
    <lineage>
        <taxon>Bacteria</taxon>
        <taxon>Candidatus Uhriibacteriota</taxon>
    </lineage>
</organism>
<comment type="caution">
    <text evidence="1">The sequence shown here is derived from an EMBL/GenBank/DDBJ whole genome shotgun (WGS) entry which is preliminary data.</text>
</comment>
<protein>
    <recommendedName>
        <fullName evidence="3">DUF4367 domain-containing protein</fullName>
    </recommendedName>
</protein>
<dbReference type="Proteomes" id="UP000033930">
    <property type="component" value="Unassembled WGS sequence"/>
</dbReference>
<evidence type="ECO:0008006" key="3">
    <source>
        <dbReference type="Google" id="ProtNLM"/>
    </source>
</evidence>
<dbReference type="AlphaFoldDB" id="A0A0G0VG28"/>
<evidence type="ECO:0000313" key="2">
    <source>
        <dbReference type="Proteomes" id="UP000033930"/>
    </source>
</evidence>
<name>A0A0G0VG28_9BACT</name>
<dbReference type="EMBL" id="LCAW01000003">
    <property type="protein sequence ID" value="KKR99763.1"/>
    <property type="molecule type" value="Genomic_DNA"/>
</dbReference>
<reference evidence="1 2" key="1">
    <citation type="journal article" date="2015" name="Nature">
        <title>rRNA introns, odd ribosomes, and small enigmatic genomes across a large radiation of phyla.</title>
        <authorList>
            <person name="Brown C.T."/>
            <person name="Hug L.A."/>
            <person name="Thomas B.C."/>
            <person name="Sharon I."/>
            <person name="Castelle C.J."/>
            <person name="Singh A."/>
            <person name="Wilkins M.J."/>
            <person name="Williams K.H."/>
            <person name="Banfield J.F."/>
        </authorList>
    </citation>
    <scope>NUCLEOTIDE SEQUENCE [LARGE SCALE GENOMIC DNA]</scope>
</reference>